<reference evidence="1 2" key="1">
    <citation type="journal article" date="2023" name="Life. Sci Alliance">
        <title>Evolutionary insights into 3D genome organization and epigenetic landscape of Vigna mungo.</title>
        <authorList>
            <person name="Junaid A."/>
            <person name="Singh B."/>
            <person name="Bhatia S."/>
        </authorList>
    </citation>
    <scope>NUCLEOTIDE SEQUENCE [LARGE SCALE GENOMIC DNA]</scope>
    <source>
        <strain evidence="1">Urdbean</strain>
    </source>
</reference>
<evidence type="ECO:0000313" key="2">
    <source>
        <dbReference type="Proteomes" id="UP001374535"/>
    </source>
</evidence>
<protein>
    <submittedName>
        <fullName evidence="1">Uncharacterized protein</fullName>
    </submittedName>
</protein>
<name>A0AAQ3MWV3_VIGMU</name>
<gene>
    <name evidence="1" type="ORF">V8G54_030672</name>
</gene>
<keyword evidence="2" id="KW-1185">Reference proteome</keyword>
<dbReference type="EMBL" id="CP144692">
    <property type="protein sequence ID" value="WVY98521.1"/>
    <property type="molecule type" value="Genomic_DNA"/>
</dbReference>
<sequence length="197" mass="21364">MTFVRTPGNDSIPDRHVSFGNLVEQLKGMGNRGQFDTGREQRGPRIRVGAMYFGERTFDGGEVMGLGIEREEGVGDVGVGPEPCSDCVRMELGAEGDVAGVGGGGECGGEGVVVRCEGGVGDDEEGEGLGVVVGANEVCQHLVQLQQTFHFSFVYETTMKKKERKYTRPNNLYMQPLEHNASNTNVLQNMKLCIIKF</sequence>
<evidence type="ECO:0000313" key="1">
    <source>
        <dbReference type="EMBL" id="WVY98521.1"/>
    </source>
</evidence>
<proteinExistence type="predicted"/>
<dbReference type="Proteomes" id="UP001374535">
    <property type="component" value="Chromosome 9"/>
</dbReference>
<accession>A0AAQ3MWV3</accession>
<organism evidence="1 2">
    <name type="scientific">Vigna mungo</name>
    <name type="common">Black gram</name>
    <name type="synonym">Phaseolus mungo</name>
    <dbReference type="NCBI Taxonomy" id="3915"/>
    <lineage>
        <taxon>Eukaryota</taxon>
        <taxon>Viridiplantae</taxon>
        <taxon>Streptophyta</taxon>
        <taxon>Embryophyta</taxon>
        <taxon>Tracheophyta</taxon>
        <taxon>Spermatophyta</taxon>
        <taxon>Magnoliopsida</taxon>
        <taxon>eudicotyledons</taxon>
        <taxon>Gunneridae</taxon>
        <taxon>Pentapetalae</taxon>
        <taxon>rosids</taxon>
        <taxon>fabids</taxon>
        <taxon>Fabales</taxon>
        <taxon>Fabaceae</taxon>
        <taxon>Papilionoideae</taxon>
        <taxon>50 kb inversion clade</taxon>
        <taxon>NPAAA clade</taxon>
        <taxon>indigoferoid/millettioid clade</taxon>
        <taxon>Phaseoleae</taxon>
        <taxon>Vigna</taxon>
    </lineage>
</organism>
<dbReference type="AlphaFoldDB" id="A0AAQ3MWV3"/>